<organism evidence="1 2">
    <name type="scientific">Candidatus Opimibacter skivensis</name>
    <dbReference type="NCBI Taxonomy" id="2982028"/>
    <lineage>
        <taxon>Bacteria</taxon>
        <taxon>Pseudomonadati</taxon>
        <taxon>Bacteroidota</taxon>
        <taxon>Saprospiria</taxon>
        <taxon>Saprospirales</taxon>
        <taxon>Saprospiraceae</taxon>
        <taxon>Candidatus Opimibacter</taxon>
    </lineage>
</organism>
<dbReference type="SUPFAM" id="SSF117074">
    <property type="entry name" value="Hypothetical protein PA1324"/>
    <property type="match status" value="1"/>
</dbReference>
<sequence>MKNLLLFSLAVFGMTSCSKDSLDQTSDASFQPDKSEIMVSVTYLHWTDQCEFSCGNTGGETLTYIANAKVELYSGDHNETDASGTVIPAIKTNADGAALIENLEPAYYTVWVETPFGKKSRTVSTQLHRRSYIDFSF</sequence>
<evidence type="ECO:0008006" key="3">
    <source>
        <dbReference type="Google" id="ProtNLM"/>
    </source>
</evidence>
<evidence type="ECO:0000313" key="1">
    <source>
        <dbReference type="EMBL" id="MBK9981420.1"/>
    </source>
</evidence>
<comment type="caution">
    <text evidence="1">The sequence shown here is derived from an EMBL/GenBank/DDBJ whole genome shotgun (WGS) entry which is preliminary data.</text>
</comment>
<dbReference type="PROSITE" id="PS51257">
    <property type="entry name" value="PROKAR_LIPOPROTEIN"/>
    <property type="match status" value="1"/>
</dbReference>
<proteinExistence type="predicted"/>
<evidence type="ECO:0000313" key="2">
    <source>
        <dbReference type="Proteomes" id="UP000808337"/>
    </source>
</evidence>
<name>A0A9D7SQK6_9BACT</name>
<gene>
    <name evidence="1" type="ORF">IPP15_03170</name>
</gene>
<protein>
    <recommendedName>
        <fullName evidence="3">Prealbumin-like fold domain-containing protein</fullName>
    </recommendedName>
</protein>
<dbReference type="InterPro" id="IPR013783">
    <property type="entry name" value="Ig-like_fold"/>
</dbReference>
<dbReference type="Gene3D" id="2.60.40.10">
    <property type="entry name" value="Immunoglobulins"/>
    <property type="match status" value="1"/>
</dbReference>
<reference evidence="1 2" key="1">
    <citation type="submission" date="2020-10" db="EMBL/GenBank/DDBJ databases">
        <title>Connecting structure to function with the recovery of over 1000 high-quality activated sludge metagenome-assembled genomes encoding full-length rRNA genes using long-read sequencing.</title>
        <authorList>
            <person name="Singleton C.M."/>
            <person name="Petriglieri F."/>
            <person name="Kristensen J.M."/>
            <person name="Kirkegaard R.H."/>
            <person name="Michaelsen T.Y."/>
            <person name="Andersen M.H."/>
            <person name="Karst S.M."/>
            <person name="Dueholm M.S."/>
            <person name="Nielsen P.H."/>
            <person name="Albertsen M."/>
        </authorList>
    </citation>
    <scope>NUCLEOTIDE SEQUENCE [LARGE SCALE GENOMIC DNA]</scope>
    <source>
        <strain evidence="1">Ribe_18-Q3-R11-54_MAXAC.273</strain>
    </source>
</reference>
<accession>A0A9D7SQK6</accession>
<dbReference type="AlphaFoldDB" id="A0A9D7SQK6"/>
<dbReference type="Proteomes" id="UP000808337">
    <property type="component" value="Unassembled WGS sequence"/>
</dbReference>
<dbReference type="EMBL" id="JADKGY010000001">
    <property type="protein sequence ID" value="MBK9981420.1"/>
    <property type="molecule type" value="Genomic_DNA"/>
</dbReference>